<dbReference type="PRINTS" id="PR00359">
    <property type="entry name" value="BP450"/>
</dbReference>
<dbReference type="AlphaFoldDB" id="A0A1H1BWD7"/>
<keyword evidence="4" id="KW-1185">Reference proteome</keyword>
<evidence type="ECO:0000313" key="3">
    <source>
        <dbReference type="EMBL" id="SDQ55726.1"/>
    </source>
</evidence>
<dbReference type="InterPro" id="IPR001128">
    <property type="entry name" value="Cyt_P450"/>
</dbReference>
<dbReference type="GO" id="GO:0004497">
    <property type="term" value="F:monooxygenase activity"/>
    <property type="evidence" value="ECO:0007669"/>
    <property type="project" value="UniProtKB-KW"/>
</dbReference>
<dbReference type="Gene3D" id="1.10.630.10">
    <property type="entry name" value="Cytochrome P450"/>
    <property type="match status" value="1"/>
</dbReference>
<keyword evidence="2" id="KW-0560">Oxidoreductase</keyword>
<evidence type="ECO:0000256" key="2">
    <source>
        <dbReference type="RuleBase" id="RU000461"/>
    </source>
</evidence>
<evidence type="ECO:0008006" key="5">
    <source>
        <dbReference type="Google" id="ProtNLM"/>
    </source>
</evidence>
<evidence type="ECO:0000313" key="4">
    <source>
        <dbReference type="Proteomes" id="UP000181917"/>
    </source>
</evidence>
<protein>
    <recommendedName>
        <fullName evidence="5">Cytochrome P450</fullName>
    </recommendedName>
</protein>
<name>A0A1H1BWD7_9MICC</name>
<dbReference type="PANTHER" id="PTHR46696">
    <property type="entry name" value="P450, PUTATIVE (EUROFUNG)-RELATED"/>
    <property type="match status" value="1"/>
</dbReference>
<evidence type="ECO:0000256" key="1">
    <source>
        <dbReference type="ARBA" id="ARBA00010617"/>
    </source>
</evidence>
<dbReference type="STRING" id="37928.SAMN04489742_1584"/>
<gene>
    <name evidence="3" type="ORF">SAMN04489742_1584</name>
</gene>
<dbReference type="InterPro" id="IPR017972">
    <property type="entry name" value="Cyt_P450_CS"/>
</dbReference>
<dbReference type="GO" id="GO:0020037">
    <property type="term" value="F:heme binding"/>
    <property type="evidence" value="ECO:0007669"/>
    <property type="project" value="InterPro"/>
</dbReference>
<sequence>MTTSAMTQTGVLRIATPDDGTPKPVPVADWVTIEALRKDSDAVYTRLLRESPVAWVPVMKRILICPAAACTAAEQHAEVFSSQAGAAHMVRALGARPLIRKDGAEHSVERKNINPSLRPKSMLEHWSEIFERNAALSLEELRAIGPCEADLNTHYAAPVAARNLAALVGLPHVPWQTIARWSRDFIAGSGNVTENADVWARCETAKAESTEVLGEAFGRLRREPDRSITSLMLEAGMPEENVRANVLLAISGGMNEPQHVTTGSVYYLDQYPAVRTAVMSDPQLWTALFEETVRYLTPIAILTRQTTADVVVAGYDIPAGSQVGLVLAAANKDPDFVEDPHEFRLDRKDRRHVGFGNGPHLCAGKWAAQAGIGRIAVPMLYRELPHFRVDHSRPSAWDGFIFRGLSKLPVTWD</sequence>
<dbReference type="GO" id="GO:0005506">
    <property type="term" value="F:iron ion binding"/>
    <property type="evidence" value="ECO:0007669"/>
    <property type="project" value="InterPro"/>
</dbReference>
<proteinExistence type="inferred from homology"/>
<keyword evidence="2" id="KW-0479">Metal-binding</keyword>
<dbReference type="GO" id="GO:0016705">
    <property type="term" value="F:oxidoreductase activity, acting on paired donors, with incorporation or reduction of molecular oxygen"/>
    <property type="evidence" value="ECO:0007669"/>
    <property type="project" value="InterPro"/>
</dbReference>
<keyword evidence="2" id="KW-0408">Iron</keyword>
<dbReference type="Pfam" id="PF00067">
    <property type="entry name" value="p450"/>
    <property type="match status" value="1"/>
</dbReference>
<dbReference type="RefSeq" id="WP_158300450.1">
    <property type="nucleotide sequence ID" value="NZ_CP018863.1"/>
</dbReference>
<keyword evidence="2" id="KW-0503">Monooxygenase</keyword>
<dbReference type="InterPro" id="IPR036396">
    <property type="entry name" value="Cyt_P450_sf"/>
</dbReference>
<dbReference type="PANTHER" id="PTHR46696:SF1">
    <property type="entry name" value="CYTOCHROME P450 YJIB-RELATED"/>
    <property type="match status" value="1"/>
</dbReference>
<dbReference type="SUPFAM" id="SSF48264">
    <property type="entry name" value="Cytochrome P450"/>
    <property type="match status" value="1"/>
</dbReference>
<dbReference type="PROSITE" id="PS00086">
    <property type="entry name" value="CYTOCHROME_P450"/>
    <property type="match status" value="1"/>
</dbReference>
<dbReference type="EMBL" id="FNKH01000002">
    <property type="protein sequence ID" value="SDQ55726.1"/>
    <property type="molecule type" value="Genomic_DNA"/>
</dbReference>
<keyword evidence="2" id="KW-0349">Heme</keyword>
<dbReference type="InterPro" id="IPR002397">
    <property type="entry name" value="Cyt_P450_B"/>
</dbReference>
<reference evidence="3 4" key="1">
    <citation type="submission" date="2016-10" db="EMBL/GenBank/DDBJ databases">
        <authorList>
            <person name="de Groot N.N."/>
        </authorList>
    </citation>
    <scope>NUCLEOTIDE SEQUENCE [LARGE SCALE GENOMIC DNA]</scope>
    <source>
        <strain evidence="3 4">DSM 20117</strain>
    </source>
</reference>
<organism evidence="3 4">
    <name type="scientific">Crystallibacter crystallopoietes</name>
    <dbReference type="NCBI Taxonomy" id="37928"/>
    <lineage>
        <taxon>Bacteria</taxon>
        <taxon>Bacillati</taxon>
        <taxon>Actinomycetota</taxon>
        <taxon>Actinomycetes</taxon>
        <taxon>Micrococcales</taxon>
        <taxon>Micrococcaceae</taxon>
        <taxon>Crystallibacter</taxon>
    </lineage>
</organism>
<comment type="similarity">
    <text evidence="1 2">Belongs to the cytochrome P450 family.</text>
</comment>
<dbReference type="Proteomes" id="UP000181917">
    <property type="component" value="Unassembled WGS sequence"/>
</dbReference>
<accession>A0A1H1BWD7</accession>